<dbReference type="Proteomes" id="UP000789803">
    <property type="component" value="Unassembled WGS sequence"/>
</dbReference>
<keyword evidence="7 8" id="KW-0472">Membrane</keyword>
<evidence type="ECO:0000256" key="4">
    <source>
        <dbReference type="ARBA" id="ARBA00022475"/>
    </source>
</evidence>
<feature type="domain" description="EamA" evidence="9">
    <location>
        <begin position="156"/>
        <end position="285"/>
    </location>
</feature>
<dbReference type="EMBL" id="CAJHOF010000004">
    <property type="protein sequence ID" value="CAD7287664.1"/>
    <property type="molecule type" value="Genomic_DNA"/>
</dbReference>
<feature type="transmembrane region" description="Helical" evidence="8">
    <location>
        <begin position="79"/>
        <end position="96"/>
    </location>
</feature>
<dbReference type="SUPFAM" id="SSF103481">
    <property type="entry name" value="Multidrug resistance efflux transporter EmrE"/>
    <property type="match status" value="2"/>
</dbReference>
<protein>
    <submittedName>
        <fullName evidence="10">Protein RarD</fullName>
    </submittedName>
</protein>
<reference evidence="10 11" key="1">
    <citation type="submission" date="2020-11" db="EMBL/GenBank/DDBJ databases">
        <authorList>
            <person name="Peeters C."/>
        </authorList>
    </citation>
    <scope>NUCLEOTIDE SEQUENCE [LARGE SCALE GENOMIC DNA]</scope>
    <source>
        <strain evidence="10 11">LMG 7974</strain>
    </source>
</reference>
<evidence type="ECO:0000313" key="11">
    <source>
        <dbReference type="Proteomes" id="UP000789803"/>
    </source>
</evidence>
<accession>A0ABN7K555</accession>
<dbReference type="PANTHER" id="PTHR22911">
    <property type="entry name" value="ACYL-MALONYL CONDENSING ENZYME-RELATED"/>
    <property type="match status" value="1"/>
</dbReference>
<keyword evidence="5 8" id="KW-0812">Transmembrane</keyword>
<feature type="transmembrane region" description="Helical" evidence="8">
    <location>
        <begin position="182"/>
        <end position="202"/>
    </location>
</feature>
<comment type="similarity">
    <text evidence="2">Belongs to the EamA transporter family.</text>
</comment>
<evidence type="ECO:0000256" key="3">
    <source>
        <dbReference type="ARBA" id="ARBA00022448"/>
    </source>
</evidence>
<evidence type="ECO:0000313" key="10">
    <source>
        <dbReference type="EMBL" id="CAD7287664.1"/>
    </source>
</evidence>
<dbReference type="Pfam" id="PF00892">
    <property type="entry name" value="EamA"/>
    <property type="match status" value="2"/>
</dbReference>
<feature type="transmembrane region" description="Helical" evidence="8">
    <location>
        <begin position="102"/>
        <end position="123"/>
    </location>
</feature>
<organism evidence="10 11">
    <name type="scientific">Campylobacter majalis</name>
    <dbReference type="NCBI Taxonomy" id="2790656"/>
    <lineage>
        <taxon>Bacteria</taxon>
        <taxon>Pseudomonadati</taxon>
        <taxon>Campylobacterota</taxon>
        <taxon>Epsilonproteobacteria</taxon>
        <taxon>Campylobacterales</taxon>
        <taxon>Campylobacteraceae</taxon>
        <taxon>Campylobacter</taxon>
    </lineage>
</organism>
<keyword evidence="4" id="KW-1003">Cell membrane</keyword>
<keyword evidence="11" id="KW-1185">Reference proteome</keyword>
<feature type="transmembrane region" description="Helical" evidence="8">
    <location>
        <begin position="153"/>
        <end position="170"/>
    </location>
</feature>
<dbReference type="PANTHER" id="PTHR22911:SF137">
    <property type="entry name" value="SOLUTE CARRIER FAMILY 35 MEMBER G2-RELATED"/>
    <property type="match status" value="1"/>
</dbReference>
<dbReference type="InterPro" id="IPR000620">
    <property type="entry name" value="EamA_dom"/>
</dbReference>
<evidence type="ECO:0000256" key="5">
    <source>
        <dbReference type="ARBA" id="ARBA00022692"/>
    </source>
</evidence>
<keyword evidence="3" id="KW-0813">Transport</keyword>
<dbReference type="NCBIfam" id="TIGR00688">
    <property type="entry name" value="rarD"/>
    <property type="match status" value="1"/>
</dbReference>
<evidence type="ECO:0000256" key="1">
    <source>
        <dbReference type="ARBA" id="ARBA00004651"/>
    </source>
</evidence>
<evidence type="ECO:0000256" key="7">
    <source>
        <dbReference type="ARBA" id="ARBA00023136"/>
    </source>
</evidence>
<feature type="transmembrane region" description="Helical" evidence="8">
    <location>
        <begin position="243"/>
        <end position="262"/>
    </location>
</feature>
<evidence type="ECO:0000259" key="9">
    <source>
        <dbReference type="Pfam" id="PF00892"/>
    </source>
</evidence>
<proteinExistence type="inferred from homology"/>
<gene>
    <name evidence="10" type="primary">rarD</name>
    <name evidence="10" type="ORF">LMG7974_00544</name>
</gene>
<sequence>MQIKDEATKGFILAVLAFVIWGGFYPIYFKQFDEFVGAWEILIHRIIWSSIFMAIFLYFTHYFDEIKVLLLQKRTRNLLFLSGFMISLNWGIYIYAVDNSKILEASLGYFMNPLMNILVGFLIFKERVNFIGKIAVGIVFLAVAIQFYAYAALPVIAIVLPLSFAVYIGVRKFVNVKALNGLFVETLLILPLALAYFFYIQTNDMGHFTQPKNGALLIISGIVTIVPLVMFNAATTRMKLSSLAYVQYLSPSISMLVAVFVYGESLDIYKIISFSLIWFAIFLVSSQNLIIKFKRKI</sequence>
<evidence type="ECO:0000256" key="2">
    <source>
        <dbReference type="ARBA" id="ARBA00007362"/>
    </source>
</evidence>
<feature type="transmembrane region" description="Helical" evidence="8">
    <location>
        <begin position="214"/>
        <end position="231"/>
    </location>
</feature>
<feature type="transmembrane region" description="Helical" evidence="8">
    <location>
        <begin position="12"/>
        <end position="29"/>
    </location>
</feature>
<feature type="transmembrane region" description="Helical" evidence="8">
    <location>
        <begin position="41"/>
        <end position="59"/>
    </location>
</feature>
<dbReference type="RefSeq" id="WP_229932364.1">
    <property type="nucleotide sequence ID" value="NZ_CAJHOF010000004.1"/>
</dbReference>
<evidence type="ECO:0000256" key="6">
    <source>
        <dbReference type="ARBA" id="ARBA00022989"/>
    </source>
</evidence>
<dbReference type="InterPro" id="IPR037185">
    <property type="entry name" value="EmrE-like"/>
</dbReference>
<feature type="domain" description="EamA" evidence="9">
    <location>
        <begin position="9"/>
        <end position="145"/>
    </location>
</feature>
<comment type="subcellular location">
    <subcellularLocation>
        <location evidence="1">Cell membrane</location>
        <topology evidence="1">Multi-pass membrane protein</topology>
    </subcellularLocation>
</comment>
<name>A0ABN7K555_9BACT</name>
<comment type="caution">
    <text evidence="10">The sequence shown here is derived from an EMBL/GenBank/DDBJ whole genome shotgun (WGS) entry which is preliminary data.</text>
</comment>
<evidence type="ECO:0000256" key="8">
    <source>
        <dbReference type="SAM" id="Phobius"/>
    </source>
</evidence>
<dbReference type="InterPro" id="IPR004626">
    <property type="entry name" value="RarD"/>
</dbReference>
<keyword evidence="6 8" id="KW-1133">Transmembrane helix</keyword>
<feature type="transmembrane region" description="Helical" evidence="8">
    <location>
        <begin position="268"/>
        <end position="291"/>
    </location>
</feature>